<feature type="transmembrane region" description="Helical" evidence="7">
    <location>
        <begin position="321"/>
        <end position="344"/>
    </location>
</feature>
<evidence type="ECO:0000256" key="3">
    <source>
        <dbReference type="ARBA" id="ARBA00022692"/>
    </source>
</evidence>
<feature type="region of interest" description="Disordered" evidence="6">
    <location>
        <begin position="266"/>
        <end position="299"/>
    </location>
</feature>
<keyword evidence="9" id="KW-1185">Reference proteome</keyword>
<dbReference type="OrthoDB" id="420606at2759"/>
<evidence type="ECO:0000313" key="8">
    <source>
        <dbReference type="EMBL" id="KAJ1963685.1"/>
    </source>
</evidence>
<dbReference type="PANTHER" id="PTHR13285:SF18">
    <property type="entry name" value="PROTEIN-CYSTEINE N-PALMITOYLTRANSFERASE RASP"/>
    <property type="match status" value="1"/>
</dbReference>
<keyword evidence="5 7" id="KW-0472">Membrane</keyword>
<dbReference type="AlphaFoldDB" id="A0A9W8AUI9"/>
<dbReference type="EMBL" id="JANBPY010000791">
    <property type="protein sequence ID" value="KAJ1963685.1"/>
    <property type="molecule type" value="Genomic_DNA"/>
</dbReference>
<feature type="transmembrane region" description="Helical" evidence="7">
    <location>
        <begin position="396"/>
        <end position="415"/>
    </location>
</feature>
<reference evidence="8" key="1">
    <citation type="submission" date="2022-07" db="EMBL/GenBank/DDBJ databases">
        <title>Phylogenomic reconstructions and comparative analyses of Kickxellomycotina fungi.</title>
        <authorList>
            <person name="Reynolds N.K."/>
            <person name="Stajich J.E."/>
            <person name="Barry K."/>
            <person name="Grigoriev I.V."/>
            <person name="Crous P."/>
            <person name="Smith M.E."/>
        </authorList>
    </citation>
    <scope>NUCLEOTIDE SEQUENCE</scope>
    <source>
        <strain evidence="8">RSA 1196</strain>
    </source>
</reference>
<comment type="similarity">
    <text evidence="2">Belongs to the membrane-bound acyltransferase family.</text>
</comment>
<gene>
    <name evidence="8" type="primary">GUP1</name>
    <name evidence="8" type="ORF">IWQ62_003140</name>
</gene>
<dbReference type="GO" id="GO:0008374">
    <property type="term" value="F:O-acyltransferase activity"/>
    <property type="evidence" value="ECO:0007669"/>
    <property type="project" value="TreeGrafter"/>
</dbReference>
<evidence type="ECO:0000256" key="2">
    <source>
        <dbReference type="ARBA" id="ARBA00010323"/>
    </source>
</evidence>
<evidence type="ECO:0000313" key="9">
    <source>
        <dbReference type="Proteomes" id="UP001150925"/>
    </source>
</evidence>
<dbReference type="InterPro" id="IPR051085">
    <property type="entry name" value="MB_O-acyltransferase"/>
</dbReference>
<name>A0A9W8AUI9_9FUNG</name>
<feature type="transmembrane region" description="Helical" evidence="7">
    <location>
        <begin position="529"/>
        <end position="550"/>
    </location>
</feature>
<sequence>MSPVGVPKSSFGMKPPKPSLWNTKEFYFYYLGFIVVVPIMCYTTYTLSSDQLPNYQQYKEKLSEGWLFGRPMDNSDTQYRGFRDHLPLLTLGMAAFVLISRGSEYLLKHTVGRSGTISPALHPASPFTTTSVWSHVAWHFGHTWVLPRLYLALALSLVFLYVVFGNSTWIILFLTMGNYILARTLGGWKVGAPIVFWVYNLGMLFCNETYHGYHFAHLAPWLAPLDNNRGIMTRWDVFFNITMLRMVSFSMDYHWARLESTRQLADTQRSTSHETSGNELRSTADHHNESESNLHDHPAPLTEKQRSIQSCRLSDYNMVHYFAYLFYIPLYFAGPIITFNNFIWQQRRPSPDVSFRTTAVYGLRLLGALFLMECMQHLLYVVAISHTKAWEGFSPFQISMVGYFNLKFIWLKLMIIWRYFRFWALCDGMDVPENMRRCMSNNYSVQSFWRDWHVSFNRWLVRYLYIPLGGRHYAIYNIWAVFTFVAVWHDISLRLLAWAWLICLAIIPELLLSFIFNRPRYSEKSYFRFLCGVGCVLNIFMMMVANLVGFSVGVDGIQSMLEQIFCLKGFAFILITLACLFIAVQVMFEIREHEYRQKYQAMLEQWEVEHPNRTPTPADSFELRSPLPKSIESIPLHQTRE</sequence>
<comment type="caution">
    <text evidence="8">The sequence shown here is derived from an EMBL/GenBank/DDBJ whole genome shotgun (WGS) entry which is preliminary data.</text>
</comment>
<feature type="transmembrane region" description="Helical" evidence="7">
    <location>
        <begin position="149"/>
        <end position="174"/>
    </location>
</feature>
<evidence type="ECO:0000256" key="6">
    <source>
        <dbReference type="SAM" id="MobiDB-lite"/>
    </source>
</evidence>
<evidence type="ECO:0000256" key="7">
    <source>
        <dbReference type="SAM" id="Phobius"/>
    </source>
</evidence>
<dbReference type="InterPro" id="IPR004299">
    <property type="entry name" value="MBOAT_fam"/>
</dbReference>
<organism evidence="8 9">
    <name type="scientific">Dispira parvispora</name>
    <dbReference type="NCBI Taxonomy" id="1520584"/>
    <lineage>
        <taxon>Eukaryota</taxon>
        <taxon>Fungi</taxon>
        <taxon>Fungi incertae sedis</taxon>
        <taxon>Zoopagomycota</taxon>
        <taxon>Kickxellomycotina</taxon>
        <taxon>Dimargaritomycetes</taxon>
        <taxon>Dimargaritales</taxon>
        <taxon>Dimargaritaceae</taxon>
        <taxon>Dispira</taxon>
    </lineage>
</organism>
<dbReference type="Proteomes" id="UP001150925">
    <property type="component" value="Unassembled WGS sequence"/>
</dbReference>
<dbReference type="PANTHER" id="PTHR13285">
    <property type="entry name" value="ACYLTRANSFERASE"/>
    <property type="match status" value="1"/>
</dbReference>
<protein>
    <submittedName>
        <fullName evidence="8">Glycerol transporter</fullName>
    </submittedName>
</protein>
<evidence type="ECO:0000256" key="5">
    <source>
        <dbReference type="ARBA" id="ARBA00023136"/>
    </source>
</evidence>
<comment type="subcellular location">
    <subcellularLocation>
        <location evidence="1">Membrane</location>
        <topology evidence="1">Multi-pass membrane protein</topology>
    </subcellularLocation>
</comment>
<dbReference type="GO" id="GO:0016020">
    <property type="term" value="C:membrane"/>
    <property type="evidence" value="ECO:0007669"/>
    <property type="project" value="UniProtKB-SubCell"/>
</dbReference>
<evidence type="ECO:0000256" key="4">
    <source>
        <dbReference type="ARBA" id="ARBA00022989"/>
    </source>
</evidence>
<dbReference type="GO" id="GO:0005783">
    <property type="term" value="C:endoplasmic reticulum"/>
    <property type="evidence" value="ECO:0007669"/>
    <property type="project" value="TreeGrafter"/>
</dbReference>
<keyword evidence="4 7" id="KW-1133">Transmembrane helix</keyword>
<keyword evidence="3 7" id="KW-0812">Transmembrane</keyword>
<feature type="transmembrane region" description="Helical" evidence="7">
    <location>
        <begin position="570"/>
        <end position="588"/>
    </location>
</feature>
<feature type="compositionally biased region" description="Polar residues" evidence="6">
    <location>
        <begin position="266"/>
        <end position="281"/>
    </location>
</feature>
<evidence type="ECO:0000256" key="1">
    <source>
        <dbReference type="ARBA" id="ARBA00004141"/>
    </source>
</evidence>
<feature type="transmembrane region" description="Helical" evidence="7">
    <location>
        <begin position="497"/>
        <end position="517"/>
    </location>
</feature>
<feature type="transmembrane region" description="Helical" evidence="7">
    <location>
        <begin position="27"/>
        <end position="47"/>
    </location>
</feature>
<feature type="compositionally biased region" description="Basic and acidic residues" evidence="6">
    <location>
        <begin position="282"/>
        <end position="299"/>
    </location>
</feature>
<feature type="transmembrane region" description="Helical" evidence="7">
    <location>
        <begin position="365"/>
        <end position="384"/>
    </location>
</feature>
<feature type="transmembrane region" description="Helical" evidence="7">
    <location>
        <begin position="86"/>
        <end position="103"/>
    </location>
</feature>
<dbReference type="Pfam" id="PF03062">
    <property type="entry name" value="MBOAT"/>
    <property type="match status" value="1"/>
</dbReference>
<accession>A0A9W8AUI9</accession>
<dbReference type="GO" id="GO:0006506">
    <property type="term" value="P:GPI anchor biosynthetic process"/>
    <property type="evidence" value="ECO:0007669"/>
    <property type="project" value="TreeGrafter"/>
</dbReference>
<feature type="transmembrane region" description="Helical" evidence="7">
    <location>
        <begin position="473"/>
        <end position="491"/>
    </location>
</feature>
<proteinExistence type="inferred from homology"/>